<evidence type="ECO:0000313" key="1">
    <source>
        <dbReference type="EMBL" id="MCD9640136.1"/>
    </source>
</evidence>
<proteinExistence type="predicted"/>
<organism evidence="1 2">
    <name type="scientific">Datura stramonium</name>
    <name type="common">Jimsonweed</name>
    <name type="synonym">Common thornapple</name>
    <dbReference type="NCBI Taxonomy" id="4076"/>
    <lineage>
        <taxon>Eukaryota</taxon>
        <taxon>Viridiplantae</taxon>
        <taxon>Streptophyta</taxon>
        <taxon>Embryophyta</taxon>
        <taxon>Tracheophyta</taxon>
        <taxon>Spermatophyta</taxon>
        <taxon>Magnoliopsida</taxon>
        <taxon>eudicotyledons</taxon>
        <taxon>Gunneridae</taxon>
        <taxon>Pentapetalae</taxon>
        <taxon>asterids</taxon>
        <taxon>lamiids</taxon>
        <taxon>Solanales</taxon>
        <taxon>Solanaceae</taxon>
        <taxon>Solanoideae</taxon>
        <taxon>Datureae</taxon>
        <taxon>Datura</taxon>
    </lineage>
</organism>
<sequence length="181" mass="20209">GDVHFLDAHPHKWQAWHCVHSAFVSQDALPHPVGCVELPHQLREVGVYGYREWTSIPRADLIVNIGEIIFEGLYLKLSFCMDEPLLLERTQSEFVQYAGPHQKNKYLDLCLSVIAGEDQRSASLSVGILDETGVLSAICALAVVIRRLDHRTWSKLLGALARVGASWIDIGVLLVIFQSLL</sequence>
<reference evidence="1 2" key="1">
    <citation type="journal article" date="2021" name="BMC Genomics">
        <title>Datura genome reveals duplications of psychoactive alkaloid biosynthetic genes and high mutation rate following tissue culture.</title>
        <authorList>
            <person name="Rajewski A."/>
            <person name="Carter-House D."/>
            <person name="Stajich J."/>
            <person name="Litt A."/>
        </authorList>
    </citation>
    <scope>NUCLEOTIDE SEQUENCE [LARGE SCALE GENOMIC DNA]</scope>
    <source>
        <strain evidence="1">AR-01</strain>
    </source>
</reference>
<comment type="caution">
    <text evidence="1">The sequence shown here is derived from an EMBL/GenBank/DDBJ whole genome shotgun (WGS) entry which is preliminary data.</text>
</comment>
<name>A0ABS8UZ89_DATST</name>
<protein>
    <submittedName>
        <fullName evidence="1">Uncharacterized protein</fullName>
    </submittedName>
</protein>
<dbReference type="EMBL" id="JACEIK010003065">
    <property type="protein sequence ID" value="MCD9640136.1"/>
    <property type="molecule type" value="Genomic_DNA"/>
</dbReference>
<feature type="non-terminal residue" evidence="1">
    <location>
        <position position="1"/>
    </location>
</feature>
<gene>
    <name evidence="1" type="ORF">HAX54_025247</name>
</gene>
<keyword evidence="2" id="KW-1185">Reference proteome</keyword>
<evidence type="ECO:0000313" key="2">
    <source>
        <dbReference type="Proteomes" id="UP000823775"/>
    </source>
</evidence>
<accession>A0ABS8UZ89</accession>
<dbReference type="Proteomes" id="UP000823775">
    <property type="component" value="Unassembled WGS sequence"/>
</dbReference>